<sequence length="250" mass="28700">MDHFEDYYEGRVKRELAEWEKSLFEEKGFLFKASKQMSMKMNQAIPKKAQQAITSAVKVTVKSVLTGAKFIPKNPVIKEASLYERDQKAIEFMDKYRKIAVAEGAATGAGGILLGLADFPAFLAIKMNLLFEIAHIYGYDTRSYAERVFILYLFQLAFSSNETRRISYEIICSWKDRLTRYDAPPVTEPEWETFQQEYRDSIDFRKMLQLLPGIGAIVGAWANNGLTKELGHTAMNGYRLRYLADHPVKH</sequence>
<gene>
    <name evidence="1" type="ORF">ACFPXP_05350</name>
</gene>
<organism evidence="1 2">
    <name type="scientific">Marinicrinis lubricantis</name>
    <dbReference type="NCBI Taxonomy" id="2086470"/>
    <lineage>
        <taxon>Bacteria</taxon>
        <taxon>Bacillati</taxon>
        <taxon>Bacillota</taxon>
        <taxon>Bacilli</taxon>
        <taxon>Bacillales</taxon>
        <taxon>Paenibacillaceae</taxon>
    </lineage>
</organism>
<dbReference type="InterPro" id="IPR024787">
    <property type="entry name" value="EcsC"/>
</dbReference>
<dbReference type="PANTHER" id="PTHR41260">
    <property type="entry name" value="PROTEIN ECSC"/>
    <property type="match status" value="1"/>
</dbReference>
<dbReference type="RefSeq" id="WP_379893096.1">
    <property type="nucleotide sequence ID" value="NZ_CBCSCT010000013.1"/>
</dbReference>
<dbReference type="EMBL" id="JBHSQV010000032">
    <property type="protein sequence ID" value="MFC5985855.1"/>
    <property type="molecule type" value="Genomic_DNA"/>
</dbReference>
<dbReference type="PANTHER" id="PTHR41260:SF1">
    <property type="entry name" value="PROTEIN ECSC"/>
    <property type="match status" value="1"/>
</dbReference>
<evidence type="ECO:0000313" key="2">
    <source>
        <dbReference type="Proteomes" id="UP001596250"/>
    </source>
</evidence>
<evidence type="ECO:0000313" key="1">
    <source>
        <dbReference type="EMBL" id="MFC5985855.1"/>
    </source>
</evidence>
<accession>A0ABW1ILE9</accession>
<reference evidence="2" key="1">
    <citation type="journal article" date="2019" name="Int. J. Syst. Evol. Microbiol.">
        <title>The Global Catalogue of Microorganisms (GCM) 10K type strain sequencing project: providing services to taxonomists for standard genome sequencing and annotation.</title>
        <authorList>
            <consortium name="The Broad Institute Genomics Platform"/>
            <consortium name="The Broad Institute Genome Sequencing Center for Infectious Disease"/>
            <person name="Wu L."/>
            <person name="Ma J."/>
        </authorList>
    </citation>
    <scope>NUCLEOTIDE SEQUENCE [LARGE SCALE GENOMIC DNA]</scope>
    <source>
        <strain evidence="2">CCM 8749</strain>
    </source>
</reference>
<dbReference type="Pfam" id="PF12787">
    <property type="entry name" value="EcsC"/>
    <property type="match status" value="1"/>
</dbReference>
<protein>
    <submittedName>
        <fullName evidence="1">EcsC family protein</fullName>
    </submittedName>
</protein>
<proteinExistence type="predicted"/>
<keyword evidence="2" id="KW-1185">Reference proteome</keyword>
<comment type="caution">
    <text evidence="1">The sequence shown here is derived from an EMBL/GenBank/DDBJ whole genome shotgun (WGS) entry which is preliminary data.</text>
</comment>
<name>A0ABW1ILE9_9BACL</name>
<dbReference type="Proteomes" id="UP001596250">
    <property type="component" value="Unassembled WGS sequence"/>
</dbReference>